<organism evidence="7 8">
    <name type="scientific">Hyalella azteca</name>
    <name type="common">Amphipod</name>
    <dbReference type="NCBI Taxonomy" id="294128"/>
    <lineage>
        <taxon>Eukaryota</taxon>
        <taxon>Metazoa</taxon>
        <taxon>Ecdysozoa</taxon>
        <taxon>Arthropoda</taxon>
        <taxon>Crustacea</taxon>
        <taxon>Multicrustacea</taxon>
        <taxon>Malacostraca</taxon>
        <taxon>Eumalacostraca</taxon>
        <taxon>Peracarida</taxon>
        <taxon>Amphipoda</taxon>
        <taxon>Senticaudata</taxon>
        <taxon>Talitrida</taxon>
        <taxon>Talitroidea</taxon>
        <taxon>Hyalellidae</taxon>
        <taxon>Hyalella</taxon>
    </lineage>
</organism>
<name>A0A979FY42_HYAAZ</name>
<comment type="similarity">
    <text evidence="2">Belongs to the GMC oxidoreductase family.</text>
</comment>
<dbReference type="Gene3D" id="3.30.560.10">
    <property type="entry name" value="Glucose Oxidase, domain 3"/>
    <property type="match status" value="1"/>
</dbReference>
<protein>
    <submittedName>
        <fullName evidence="8">Glucose dehydrogenase [FAD, quinone] isoform X1</fullName>
    </submittedName>
</protein>
<keyword evidence="4 5" id="KW-0274">FAD</keyword>
<gene>
    <name evidence="8" type="primary">LOC108668436</name>
</gene>
<dbReference type="GO" id="GO:0050660">
    <property type="term" value="F:flavin adenine dinucleotide binding"/>
    <property type="evidence" value="ECO:0007669"/>
    <property type="project" value="InterPro"/>
</dbReference>
<dbReference type="Gene3D" id="3.50.50.60">
    <property type="entry name" value="FAD/NAD(P)-binding domain"/>
    <property type="match status" value="1"/>
</dbReference>
<evidence type="ECO:0000256" key="4">
    <source>
        <dbReference type="ARBA" id="ARBA00022827"/>
    </source>
</evidence>
<feature type="binding site" evidence="5">
    <location>
        <position position="266"/>
    </location>
    <ligand>
        <name>FAD</name>
        <dbReference type="ChEBI" id="CHEBI:57692"/>
    </ligand>
</feature>
<keyword evidence="7" id="KW-1185">Reference proteome</keyword>
<evidence type="ECO:0000256" key="2">
    <source>
        <dbReference type="ARBA" id="ARBA00010790"/>
    </source>
</evidence>
<evidence type="ECO:0000256" key="5">
    <source>
        <dbReference type="PIRSR" id="PIRSR000137-2"/>
    </source>
</evidence>
<dbReference type="SUPFAM" id="SSF51905">
    <property type="entry name" value="FAD/NAD(P)-binding domain"/>
    <property type="match status" value="1"/>
</dbReference>
<dbReference type="OrthoDB" id="269227at2759"/>
<dbReference type="AlphaFoldDB" id="A0A979FY42"/>
<proteinExistence type="inferred from homology"/>
<dbReference type="Pfam" id="PF05199">
    <property type="entry name" value="GMC_oxred_C"/>
    <property type="match status" value="1"/>
</dbReference>
<dbReference type="PANTHER" id="PTHR11552">
    <property type="entry name" value="GLUCOSE-METHANOL-CHOLINE GMC OXIDOREDUCTASE"/>
    <property type="match status" value="1"/>
</dbReference>
<dbReference type="Pfam" id="PF00732">
    <property type="entry name" value="GMC_oxred_N"/>
    <property type="match status" value="1"/>
</dbReference>
<reference evidence="8" key="1">
    <citation type="submission" date="2025-08" db="UniProtKB">
        <authorList>
            <consortium name="RefSeq"/>
        </authorList>
    </citation>
    <scope>IDENTIFICATION</scope>
    <source>
        <tissue evidence="8">Whole organism</tissue>
    </source>
</reference>
<evidence type="ECO:0000256" key="1">
    <source>
        <dbReference type="ARBA" id="ARBA00001974"/>
    </source>
</evidence>
<sequence>MTQIFDLIDALFSGFRGVVSPVLRLALMQILADAPYQFNHRSLPEPQYDFIVVGAGAAGSILAARLAETDARVLLLEAGGPAPPETSVPGLMPLTLGSDVDYHIKLNTPPHLQQGFQDNSSFLNIGRTMGGGSSINGLVYCRGHKLDFENWANLGNPGWDYESVLPYFKKSERYTGIVNPNTEKYHGRNGPVGVGPVSFNSTATEAFLKAGRELGYDVVEEVAPTRSGFVLQLNTIGAGVRQSTAERFLRPNVRKSNLFVLTRAPVTKILFDKNKRAIGVEFFSNKKHRQVRARKEVILAAGAVFSPQILMLSGVGPARHLQEMGIKVLHKLEGVGRNYQDHAAIYNLPFAVTDGVTNSIFDFLSPKNLVDYIKQKSGPWARPFGVESPSYVKLGDGPLDWPDVSVPLMNTARSNLGLIVAVSDGDDLSLETFDRLLGPLKGRDTIAFVPMLLRPKSRGRVTLKSTSPFVQPNVDPGFLSHPDDEELLIRAIRFSFSIANTNAMKAIGAKWLSKPLRGCEQHPDTSKSYWRCFTRQLVSSFYHPSSTCKMAPSSDPMAVVSPELKVHGLKSLRVVDASIMPQIVSGNTAAPTFMIAEKAADLIKRDWGYPVYPPS</sequence>
<feature type="domain" description="Glucose-methanol-choline oxidoreductase N-terminal" evidence="6">
    <location>
        <begin position="302"/>
        <end position="316"/>
    </location>
</feature>
<dbReference type="InterPro" id="IPR000172">
    <property type="entry name" value="GMC_OxRdtase_N"/>
</dbReference>
<evidence type="ECO:0000259" key="6">
    <source>
        <dbReference type="PROSITE" id="PS00624"/>
    </source>
</evidence>
<accession>A0A979FY42</accession>
<dbReference type="SUPFAM" id="SSF54373">
    <property type="entry name" value="FAD-linked reductases, C-terminal domain"/>
    <property type="match status" value="1"/>
</dbReference>
<dbReference type="PANTHER" id="PTHR11552:SF147">
    <property type="entry name" value="CHOLINE DEHYDROGENASE, MITOCHONDRIAL"/>
    <property type="match status" value="1"/>
</dbReference>
<dbReference type="RefSeq" id="XP_047741275.1">
    <property type="nucleotide sequence ID" value="XM_047885319.1"/>
</dbReference>
<evidence type="ECO:0000256" key="3">
    <source>
        <dbReference type="ARBA" id="ARBA00022630"/>
    </source>
</evidence>
<dbReference type="PROSITE" id="PS00624">
    <property type="entry name" value="GMC_OXRED_2"/>
    <property type="match status" value="1"/>
</dbReference>
<dbReference type="InterPro" id="IPR007867">
    <property type="entry name" value="GMC_OxRtase_C"/>
</dbReference>
<keyword evidence="3" id="KW-0285">Flavoprotein</keyword>
<comment type="cofactor">
    <cofactor evidence="1 5">
        <name>FAD</name>
        <dbReference type="ChEBI" id="CHEBI:57692"/>
    </cofactor>
</comment>
<evidence type="ECO:0000313" key="7">
    <source>
        <dbReference type="Proteomes" id="UP000694843"/>
    </source>
</evidence>
<dbReference type="GeneID" id="108668436"/>
<feature type="binding site" evidence="5">
    <location>
        <begin position="136"/>
        <end position="139"/>
    </location>
    <ligand>
        <name>FAD</name>
        <dbReference type="ChEBI" id="CHEBI:57692"/>
    </ligand>
</feature>
<dbReference type="InterPro" id="IPR036188">
    <property type="entry name" value="FAD/NAD-bd_sf"/>
</dbReference>
<dbReference type="Proteomes" id="UP000694843">
    <property type="component" value="Unplaced"/>
</dbReference>
<dbReference type="InterPro" id="IPR012132">
    <property type="entry name" value="GMC_OxRdtase"/>
</dbReference>
<dbReference type="GO" id="GO:0016614">
    <property type="term" value="F:oxidoreductase activity, acting on CH-OH group of donors"/>
    <property type="evidence" value="ECO:0007669"/>
    <property type="project" value="InterPro"/>
</dbReference>
<dbReference type="PIRSF" id="PIRSF000137">
    <property type="entry name" value="Alcohol_oxidase"/>
    <property type="match status" value="1"/>
</dbReference>
<evidence type="ECO:0000313" key="8">
    <source>
        <dbReference type="RefSeq" id="XP_047741275.1"/>
    </source>
</evidence>